<dbReference type="FunFam" id="3.90.70.200:FF:000002">
    <property type="entry name" value="Zinc finger CCCH domain-containing protein 19"/>
    <property type="match status" value="1"/>
</dbReference>
<feature type="region of interest" description="Disordered" evidence="2">
    <location>
        <begin position="407"/>
        <end position="440"/>
    </location>
</feature>
<evidence type="ECO:0000256" key="2">
    <source>
        <dbReference type="SAM" id="MobiDB-lite"/>
    </source>
</evidence>
<dbReference type="PROSITE" id="PS51360">
    <property type="entry name" value="PLUS3"/>
    <property type="match status" value="1"/>
</dbReference>
<feature type="compositionally biased region" description="Polar residues" evidence="2">
    <location>
        <begin position="1300"/>
        <end position="1325"/>
    </location>
</feature>
<feature type="region of interest" description="Disordered" evidence="2">
    <location>
        <begin position="632"/>
        <end position="723"/>
    </location>
</feature>
<feature type="region of interest" description="Disordered" evidence="2">
    <location>
        <begin position="1398"/>
        <end position="1432"/>
    </location>
</feature>
<dbReference type="Gene3D" id="3.90.70.200">
    <property type="entry name" value="Plus-3 domain"/>
    <property type="match status" value="1"/>
</dbReference>
<dbReference type="InterPro" id="IPR036885">
    <property type="entry name" value="SWIB_MDM2_dom_sf"/>
</dbReference>
<feature type="domain" description="GYF" evidence="4">
    <location>
        <begin position="1192"/>
        <end position="1246"/>
    </location>
</feature>
<keyword evidence="1" id="KW-0479">Metal-binding</keyword>
<evidence type="ECO:0008006" key="9">
    <source>
        <dbReference type="Google" id="ProtNLM"/>
    </source>
</evidence>
<dbReference type="InterPro" id="IPR003169">
    <property type="entry name" value="GYF"/>
</dbReference>
<feature type="compositionally biased region" description="Polar residues" evidence="2">
    <location>
        <begin position="1261"/>
        <end position="1276"/>
    </location>
</feature>
<feature type="compositionally biased region" description="Polar residues" evidence="2">
    <location>
        <begin position="1574"/>
        <end position="1588"/>
    </location>
</feature>
<feature type="region of interest" description="Disordered" evidence="2">
    <location>
        <begin position="1574"/>
        <end position="1747"/>
    </location>
</feature>
<dbReference type="PROSITE" id="PS50103">
    <property type="entry name" value="ZF_C3H1"/>
    <property type="match status" value="1"/>
</dbReference>
<feature type="compositionally biased region" description="Basic and acidic residues" evidence="2">
    <location>
        <begin position="1671"/>
        <end position="1710"/>
    </location>
</feature>
<dbReference type="Gramene" id="TRITD5Av1G180490.8">
    <property type="protein sequence ID" value="TRITD5Av1G180490.8"/>
    <property type="gene ID" value="TRITD5Av1G180490"/>
</dbReference>
<feature type="region of interest" description="Disordered" evidence="2">
    <location>
        <begin position="288"/>
        <end position="361"/>
    </location>
</feature>
<organism evidence="7 8">
    <name type="scientific">Triticum turgidum subsp. durum</name>
    <name type="common">Durum wheat</name>
    <name type="synonym">Triticum durum</name>
    <dbReference type="NCBI Taxonomy" id="4567"/>
    <lineage>
        <taxon>Eukaryota</taxon>
        <taxon>Viridiplantae</taxon>
        <taxon>Streptophyta</taxon>
        <taxon>Embryophyta</taxon>
        <taxon>Tracheophyta</taxon>
        <taxon>Spermatophyta</taxon>
        <taxon>Magnoliopsida</taxon>
        <taxon>Liliopsida</taxon>
        <taxon>Poales</taxon>
        <taxon>Poaceae</taxon>
        <taxon>BOP clade</taxon>
        <taxon>Pooideae</taxon>
        <taxon>Triticodae</taxon>
        <taxon>Triticeae</taxon>
        <taxon>Triticinae</taxon>
        <taxon>Triticum</taxon>
    </lineage>
</organism>
<dbReference type="GO" id="GO:0003677">
    <property type="term" value="F:DNA binding"/>
    <property type="evidence" value="ECO:0007669"/>
    <property type="project" value="InterPro"/>
</dbReference>
<dbReference type="SUPFAM" id="SSF55277">
    <property type="entry name" value="GYF domain"/>
    <property type="match status" value="1"/>
</dbReference>
<dbReference type="SMART" id="SM00444">
    <property type="entry name" value="GYF"/>
    <property type="match status" value="1"/>
</dbReference>
<evidence type="ECO:0000259" key="5">
    <source>
        <dbReference type="PROSITE" id="PS51360"/>
    </source>
</evidence>
<dbReference type="InterPro" id="IPR004343">
    <property type="entry name" value="Plus-3_dom"/>
</dbReference>
<dbReference type="SMART" id="SM00719">
    <property type="entry name" value="Plus3"/>
    <property type="match status" value="1"/>
</dbReference>
<feature type="compositionally biased region" description="Polar residues" evidence="2">
    <location>
        <begin position="1106"/>
        <end position="1120"/>
    </location>
</feature>
<dbReference type="Pfam" id="PF25980">
    <property type="entry name" value="NERD_plant"/>
    <property type="match status" value="1"/>
</dbReference>
<keyword evidence="1" id="KW-0862">Zinc</keyword>
<feature type="compositionally biased region" description="Polar residues" evidence="2">
    <location>
        <begin position="828"/>
        <end position="838"/>
    </location>
</feature>
<feature type="region of interest" description="Disordered" evidence="2">
    <location>
        <begin position="1250"/>
        <end position="1325"/>
    </location>
</feature>
<feature type="region of interest" description="Disordered" evidence="2">
    <location>
        <begin position="153"/>
        <end position="174"/>
    </location>
</feature>
<feature type="compositionally biased region" description="Acidic residues" evidence="2">
    <location>
        <begin position="153"/>
        <end position="162"/>
    </location>
</feature>
<feature type="compositionally biased region" description="Basic and acidic residues" evidence="2">
    <location>
        <begin position="1286"/>
        <end position="1297"/>
    </location>
</feature>
<protein>
    <recommendedName>
        <fullName evidence="9">Zinc finger CCCH domain-containing protein 19</fullName>
    </recommendedName>
</protein>
<feature type="compositionally biased region" description="Low complexity" evidence="2">
    <location>
        <begin position="1589"/>
        <end position="1612"/>
    </location>
</feature>
<dbReference type="GO" id="GO:0008270">
    <property type="term" value="F:zinc ion binding"/>
    <property type="evidence" value="ECO:0007669"/>
    <property type="project" value="UniProtKB-KW"/>
</dbReference>
<dbReference type="CDD" id="cd10567">
    <property type="entry name" value="SWIB-MDM2_like"/>
    <property type="match status" value="1"/>
</dbReference>
<evidence type="ECO:0000313" key="8">
    <source>
        <dbReference type="Proteomes" id="UP000324705"/>
    </source>
</evidence>
<feature type="region of interest" description="Disordered" evidence="2">
    <location>
        <begin position="813"/>
        <end position="848"/>
    </location>
</feature>
<evidence type="ECO:0000256" key="1">
    <source>
        <dbReference type="PROSITE-ProRule" id="PRU00723"/>
    </source>
</evidence>
<feature type="region of interest" description="Disordered" evidence="2">
    <location>
        <begin position="1"/>
        <end position="107"/>
    </location>
</feature>
<feature type="compositionally biased region" description="Basic and acidic residues" evidence="2">
    <location>
        <begin position="1094"/>
        <end position="1105"/>
    </location>
</feature>
<gene>
    <name evidence="7" type="ORF">TRITD_5Av1G180490</name>
</gene>
<dbReference type="CDD" id="cd00072">
    <property type="entry name" value="GYF"/>
    <property type="match status" value="1"/>
</dbReference>
<dbReference type="InterPro" id="IPR013083">
    <property type="entry name" value="Znf_RING/FYVE/PHD"/>
</dbReference>
<sequence length="1747" mass="188839">MPTTPDIVLEGDGGGGAEKPEEDAQAAGDDVAAGETVGVADDSDPADEKPEEGAGGAGLQSNEEGADAVDDPAGLGASLADVGSDQTSQGIHDGADEADQFGLGAQDDAPLIVDSDIAVSDYGVDAQDEDGAPMDAVAATELIDRDAELVKEDDDVAEEGTEVDTHPSTGNDDGEEAVAAAMDAQDEGRQMDAVSISRDVDEEKAAGAVGVNATGEDIQVDAVDPTVVDSQEKEISSAGDDGAGEKGTAGVEGEKDVTAAQNVAEEAELDMIDNVVAEEVTEMDILASTGNGNEDEGIVTAGDASADAGTSMDAVSISRDVNEEKCTDAAGVGSTDEDMQVDEGGDQEKEAGDDVADEEGVEKHVVTMTGEDEEDDMAEQNIAEEADSVPEEVDLAGDVPEEEDVQIYEDDDDDEPPPLARRGVGRPKRGRASSKAQAVVKPSVKRKDEEEVCFICFDGGELVICDRRFVRQLCYFSFAIKKYTTMLQLLTAHFVSSGFVPRLIILLVLIGMTISSSQRANGLVGWHICSNCQKPARQMCYTCTFSLCKVCIKETNFISVRGTKGFCETCLNTVMLIENKEEATEQMDVDFDDKDSWWSLFKDYWLNLKEKLPLPYAEVSAARRLNNRSHLSELPEANDEEEANSDSSPKTRGKKRLKRAADEDSSKGKGTTRKYTKQGSVSRDAKPKKPRGAKARQLSKHASSSDHGPKESESVGTSTSSAEDASWASKELLDFVAHMRNGDKSVLSQYEVQRLVLEYIARENLRDPRGKSMIVCDSWLQSLSGKERVGHFEMLKLLESHFPLAEVSPADIDGNHGGVVDPDPSQDADGNSEASVVMSSEKRRKSRKYDHRALQTNLDDFAAIDNHNIGLIYLRRNLMEELIGDADTFNEKVLGAFVRIRISGTGQRQDIYRLVQIVGTGTAVEKYKCGKKATDITLEILNLDKKEVITIDITSNQEFTEEECKRLRQSIKCGFISRLTVGEIQEKARVLQSVKVNDWIESEKMRLAHLRDRASDMGHRKELRECVEKLKLLSTPEERARRLKEEPEIHADPAMDPNYESPEEPEEDAERSSFSRPRGSFSRKDINPVSPGKGEGRNAARDSRTNWESNRNTWSSTQLESPHGRRSTFSSHGESAGYTGKSESPNVSTQKVNVEATAANTPHGPSVISSQTLTANLMSPTPASQSTVNESEKIWQYMDPSNKIQGPFSIVQLRKWNSSGYFPHNLKIWKSNEKQEDSILLPDALAGKFEKDLPPWEPPLGSSSQTDRGYLRSSSDVGARPSGDSLVERTKTGEHISKSAVLNKSQSFPDTTNPGTTVIQPGAQSYYGTQNPQAAFASQQSLIESWNASSSQFGAAVNPMALPQPTIGGGFSGQNNAVAGNVGQLTPVPAPATVGTEIVNSQSSGDDRGLAQPGAAPSNTQQFEDARNQSTDASNTTQLMTHAQVANTSGQAQGAGNTNWGSTLQSNANMAWGMMGQTNMNMPWPAQGAASYNMGMTMPTQQNAVQNMGWVTPNPGNTNLNMAWATNQGQGTPNAAAMMGAQMQGVAMAPWGGAIAQGNANSYPGWVPQVGNASQNAGGWSAPPQGNSGPNPVNGTGQGNNNVNWNSPSGNPTWNNQQDFNGGGSRGRSWRPQSGGRGSRPPCHVFQRSGRCNKEHCSYSHTPGDEGYSQRNDRHFDRRPSSNERPQHDRRPSSNERPQHDRQNDKHFDRQVSGSERQQDRPNSRQSGWDGWDNGGKADRSESKEGQ</sequence>
<feature type="compositionally biased region" description="Basic residues" evidence="2">
    <location>
        <begin position="423"/>
        <end position="432"/>
    </location>
</feature>
<dbReference type="InterPro" id="IPR058668">
    <property type="entry name" value="NERD_dom"/>
</dbReference>
<keyword evidence="1" id="KW-0863">Zinc-finger</keyword>
<feature type="compositionally biased region" description="Acidic residues" evidence="2">
    <location>
        <begin position="335"/>
        <end position="345"/>
    </location>
</feature>
<feature type="domain" description="DM2" evidence="6">
    <location>
        <begin position="721"/>
        <end position="804"/>
    </location>
</feature>
<dbReference type="InterPro" id="IPR035445">
    <property type="entry name" value="GYF-like_dom_sf"/>
</dbReference>
<feature type="compositionally biased region" description="Basic and acidic residues" evidence="2">
    <location>
        <begin position="1038"/>
        <end position="1053"/>
    </location>
</feature>
<dbReference type="PANTHER" id="PTHR46695:SF5">
    <property type="entry name" value="RNA POLYMERASE-ASSOCIATED PROTEIN RTF1 HOMOLOG"/>
    <property type="match status" value="1"/>
</dbReference>
<feature type="compositionally biased region" description="Acidic residues" evidence="2">
    <location>
        <begin position="407"/>
        <end position="416"/>
    </location>
</feature>
<feature type="zinc finger region" description="C3H1-type" evidence="1">
    <location>
        <begin position="1637"/>
        <end position="1664"/>
    </location>
</feature>
<feature type="domain" description="C3H1-type" evidence="3">
    <location>
        <begin position="1637"/>
        <end position="1664"/>
    </location>
</feature>
<feature type="region of interest" description="Disordered" evidence="2">
    <location>
        <begin position="208"/>
        <end position="256"/>
    </location>
</feature>
<dbReference type="PANTHER" id="PTHR46695">
    <property type="entry name" value="ZINC FINGER CCCH DOMAIN-CONTAINING PROTEIN 44-RELATED"/>
    <property type="match status" value="1"/>
</dbReference>
<dbReference type="InterPro" id="IPR036128">
    <property type="entry name" value="Plus3-like_sf"/>
</dbReference>
<evidence type="ECO:0000259" key="3">
    <source>
        <dbReference type="PROSITE" id="PS50103"/>
    </source>
</evidence>
<dbReference type="Pfam" id="PF03126">
    <property type="entry name" value="Plus-3"/>
    <property type="match status" value="1"/>
</dbReference>
<dbReference type="Pfam" id="PF02201">
    <property type="entry name" value="SWIB"/>
    <property type="match status" value="1"/>
</dbReference>
<evidence type="ECO:0000259" key="4">
    <source>
        <dbReference type="PROSITE" id="PS50829"/>
    </source>
</evidence>
<reference evidence="7 8" key="1">
    <citation type="submission" date="2017-09" db="EMBL/GenBank/DDBJ databases">
        <authorList>
            <consortium name="International Durum Wheat Genome Sequencing Consortium (IDWGSC)"/>
            <person name="Milanesi L."/>
        </authorList>
    </citation>
    <scope>NUCLEOTIDE SEQUENCE [LARGE SCALE GENOMIC DNA]</scope>
    <source>
        <strain evidence="8">cv. Svevo</strain>
    </source>
</reference>
<keyword evidence="8" id="KW-1185">Reference proteome</keyword>
<name>A0A9R0TU88_TRITD</name>
<evidence type="ECO:0000313" key="7">
    <source>
        <dbReference type="EMBL" id="VAI20189.1"/>
    </source>
</evidence>
<dbReference type="PROSITE" id="PS50829">
    <property type="entry name" value="GYF"/>
    <property type="match status" value="1"/>
</dbReference>
<dbReference type="InterPro" id="IPR000571">
    <property type="entry name" value="Znf_CCCH"/>
</dbReference>
<dbReference type="Pfam" id="PF02213">
    <property type="entry name" value="GYF"/>
    <property type="match status" value="1"/>
</dbReference>
<feature type="compositionally biased region" description="Basic and acidic residues" evidence="2">
    <location>
        <begin position="703"/>
        <end position="713"/>
    </location>
</feature>
<dbReference type="SUPFAM" id="SSF47592">
    <property type="entry name" value="SWIB/MDM2 domain"/>
    <property type="match status" value="1"/>
</dbReference>
<dbReference type="Gene3D" id="3.30.1490.40">
    <property type="match status" value="1"/>
</dbReference>
<feature type="compositionally biased region" description="Basic and acidic residues" evidence="2">
    <location>
        <begin position="1736"/>
        <end position="1747"/>
    </location>
</feature>
<feature type="compositionally biased region" description="Polar residues" evidence="2">
    <location>
        <begin position="714"/>
        <end position="723"/>
    </location>
</feature>
<feature type="compositionally biased region" description="Basic residues" evidence="2">
    <location>
        <begin position="686"/>
        <end position="699"/>
    </location>
</feature>
<evidence type="ECO:0000259" key="6">
    <source>
        <dbReference type="PROSITE" id="PS51925"/>
    </source>
</evidence>
<dbReference type="SUPFAM" id="SSF159042">
    <property type="entry name" value="Plus3-like"/>
    <property type="match status" value="1"/>
</dbReference>
<feature type="region of interest" description="Disordered" evidence="2">
    <location>
        <begin position="1038"/>
        <end position="1149"/>
    </location>
</feature>
<dbReference type="Gene3D" id="1.10.245.10">
    <property type="entry name" value="SWIB/MDM2 domain"/>
    <property type="match status" value="1"/>
</dbReference>
<dbReference type="PROSITE" id="PS51925">
    <property type="entry name" value="SWIB_MDM2"/>
    <property type="match status" value="1"/>
</dbReference>
<dbReference type="InterPro" id="IPR003121">
    <property type="entry name" value="SWIB_MDM2_domain"/>
</dbReference>
<dbReference type="Gene3D" id="3.30.40.10">
    <property type="entry name" value="Zinc/RING finger domain, C3HC4 (zinc finger)"/>
    <property type="match status" value="1"/>
</dbReference>
<feature type="compositionally biased region" description="Polar residues" evidence="2">
    <location>
        <begin position="1417"/>
        <end position="1432"/>
    </location>
</feature>
<accession>A0A9R0TU88</accession>
<dbReference type="Proteomes" id="UP000324705">
    <property type="component" value="Chromosome 5A"/>
</dbReference>
<feature type="compositionally biased region" description="Low complexity" evidence="2">
    <location>
        <begin position="25"/>
        <end position="35"/>
    </location>
</feature>
<dbReference type="EMBL" id="LT934119">
    <property type="protein sequence ID" value="VAI20189.1"/>
    <property type="molecule type" value="Genomic_DNA"/>
</dbReference>
<feature type="domain" description="Plus3" evidence="5">
    <location>
        <begin position="863"/>
        <end position="996"/>
    </location>
</feature>
<proteinExistence type="predicted"/>